<dbReference type="InterPro" id="IPR044063">
    <property type="entry name" value="ZF_RING_GID"/>
</dbReference>
<keyword evidence="2" id="KW-0963">Cytoplasm</keyword>
<name>A0A100I409_ASPNG</name>
<dbReference type="AlphaFoldDB" id="A0A100I409"/>
<dbReference type="CDD" id="cd16652">
    <property type="entry name" value="dRING_Rmd5p-like"/>
    <property type="match status" value="1"/>
</dbReference>
<dbReference type="EMBL" id="BCMY01000001">
    <property type="protein sequence ID" value="GAQ33521.1"/>
    <property type="molecule type" value="Genomic_DNA"/>
</dbReference>
<dbReference type="Pfam" id="PF10607">
    <property type="entry name" value="CTLH"/>
    <property type="match status" value="1"/>
</dbReference>
<dbReference type="SMART" id="SM00757">
    <property type="entry name" value="CRA"/>
    <property type="match status" value="1"/>
</dbReference>
<evidence type="ECO:0000259" key="10">
    <source>
        <dbReference type="PROSITE" id="PS51867"/>
    </source>
</evidence>
<feature type="domain" description="RING-Gid-type" evidence="10">
    <location>
        <begin position="356"/>
        <end position="397"/>
    </location>
</feature>
<dbReference type="OMA" id="FEATNND"/>
<keyword evidence="3" id="KW-0479">Metal-binding</keyword>
<sequence length="411" mass="46351">MELVQKEHDRLSKKIKAGQGIKNVQSTIDLLQSARDAIAADPSQASITLAKLQNPVKSSFDSINDSLKETHSGLNKYSKSLDKLFKDRPLPSTEHDVLSSQEHLINRAIAMHLLREGQFSVASEFLNEMAQKKAIKKQQEGDIGAIDDAASLLDLDEVPPGEVRQQFHTMYHILHELKENNNLLPAIQWSRENKEALEARGSNLEFELCRLQFVWLFYGGQHQQGPSPGGRQAALEYGRREFHTFLPRYLREVQQLMGAMAFCPNLRDSPYNHIFNNPSAWSDVAHSFTREFCSLLGLSADSPLYVAATAGAIALPTLLKLQTIMKAKRTEWTTENELPVEIPLPPSYLFHSIFVCPVSKEQTTDENPPMMMPCGHVIAEESLKRLCKGSRFKCPYCPSESHPREARKVFL</sequence>
<evidence type="ECO:0000256" key="5">
    <source>
        <dbReference type="ARBA" id="ARBA00022833"/>
    </source>
</evidence>
<reference evidence="12" key="1">
    <citation type="journal article" date="2016" name="Genome Announc.">
        <title>Draft genome sequence of Aspergillus niger strain An76.</title>
        <authorList>
            <person name="Gong W."/>
            <person name="Cheng Z."/>
            <person name="Zhang H."/>
            <person name="Liu L."/>
            <person name="Gao P."/>
            <person name="Wang L."/>
        </authorList>
    </citation>
    <scope>NUCLEOTIDE SEQUENCE [LARGE SCALE GENOMIC DNA]</scope>
    <source>
        <strain evidence="12">An76</strain>
    </source>
</reference>
<dbReference type="Pfam" id="PF13445">
    <property type="entry name" value="zf-RING_UBOX"/>
    <property type="match status" value="1"/>
</dbReference>
<dbReference type="GO" id="GO:0043161">
    <property type="term" value="P:proteasome-mediated ubiquitin-dependent protein catabolic process"/>
    <property type="evidence" value="ECO:0007669"/>
    <property type="project" value="InterPro"/>
</dbReference>
<dbReference type="PANTHER" id="PTHR12170">
    <property type="entry name" value="MACROPHAGE ERYTHROBLAST ATTACHER-RELATED"/>
    <property type="match status" value="1"/>
</dbReference>
<evidence type="ECO:0000256" key="8">
    <source>
        <dbReference type="ARBA" id="ARBA00080744"/>
    </source>
</evidence>
<comment type="subcellular location">
    <subcellularLocation>
        <location evidence="1">Cytoplasm</location>
    </subcellularLocation>
</comment>
<dbReference type="Gene3D" id="3.30.40.10">
    <property type="entry name" value="Zinc/RING finger domain, C3HC4 (zinc finger)"/>
    <property type="match status" value="1"/>
</dbReference>
<proteinExistence type="inferred from homology"/>
<dbReference type="Proteomes" id="UP000068243">
    <property type="component" value="Unassembled WGS sequence"/>
</dbReference>
<evidence type="ECO:0000256" key="7">
    <source>
        <dbReference type="ARBA" id="ARBA00075398"/>
    </source>
</evidence>
<dbReference type="GO" id="GO:0034657">
    <property type="term" value="C:GID complex"/>
    <property type="evidence" value="ECO:0007669"/>
    <property type="project" value="TreeGrafter"/>
</dbReference>
<dbReference type="VEuPathDB" id="FungiDB:M747DRAFT_298370"/>
<dbReference type="PROSITE" id="PS51867">
    <property type="entry name" value="ZF_RING_GID"/>
    <property type="match status" value="1"/>
</dbReference>
<dbReference type="InterPro" id="IPR013083">
    <property type="entry name" value="Znf_RING/FYVE/PHD"/>
</dbReference>
<gene>
    <name evidence="11" type="ORF">ABL_00208</name>
</gene>
<dbReference type="PaxDb" id="5061-CADANGAP00000342"/>
<keyword evidence="5" id="KW-0862">Zinc</keyword>
<dbReference type="InterPro" id="IPR037683">
    <property type="entry name" value="Rmd5_dRing"/>
</dbReference>
<protein>
    <recommendedName>
        <fullName evidence="8">GID complex catalytic subunit 2</fullName>
    </recommendedName>
    <alternativeName>
        <fullName evidence="7">Glucose-induced degradation protein 2</fullName>
    </alternativeName>
</protein>
<comment type="similarity">
    <text evidence="6">Belongs to the RMD5/GID2 family.</text>
</comment>
<dbReference type="GO" id="GO:0005737">
    <property type="term" value="C:cytoplasm"/>
    <property type="evidence" value="ECO:0007669"/>
    <property type="project" value="UniProtKB-SubCell"/>
</dbReference>
<dbReference type="OrthoDB" id="1933281at2759"/>
<evidence type="ECO:0000256" key="1">
    <source>
        <dbReference type="ARBA" id="ARBA00004496"/>
    </source>
</evidence>
<dbReference type="GO" id="GO:0008270">
    <property type="term" value="F:zinc ion binding"/>
    <property type="evidence" value="ECO:0007669"/>
    <property type="project" value="UniProtKB-KW"/>
</dbReference>
<dbReference type="SUPFAM" id="SSF57850">
    <property type="entry name" value="RING/U-box"/>
    <property type="match status" value="1"/>
</dbReference>
<dbReference type="PANTHER" id="PTHR12170:SF3">
    <property type="entry name" value="GH10162P"/>
    <property type="match status" value="1"/>
</dbReference>
<evidence type="ECO:0000256" key="6">
    <source>
        <dbReference type="ARBA" id="ARBA00061136"/>
    </source>
</evidence>
<keyword evidence="4 9" id="KW-0863">Zinc-finger</keyword>
<comment type="caution">
    <text evidence="11">The sequence shown here is derived from an EMBL/GenBank/DDBJ whole genome shotgun (WGS) entry which is preliminary data.</text>
</comment>
<dbReference type="GO" id="GO:0061630">
    <property type="term" value="F:ubiquitin protein ligase activity"/>
    <property type="evidence" value="ECO:0007669"/>
    <property type="project" value="InterPro"/>
</dbReference>
<evidence type="ECO:0000256" key="3">
    <source>
        <dbReference type="ARBA" id="ARBA00022723"/>
    </source>
</evidence>
<dbReference type="VEuPathDB" id="FungiDB:ATCC64974_20180"/>
<dbReference type="InterPro" id="IPR013144">
    <property type="entry name" value="CRA_dom"/>
</dbReference>
<dbReference type="FunFam" id="3.30.40.10:FF:000143">
    <property type="entry name" value="Regulator of gluconeogenesis Rmd5"/>
    <property type="match status" value="1"/>
</dbReference>
<dbReference type="InterPro" id="IPR045098">
    <property type="entry name" value="Fyv10_fam"/>
</dbReference>
<accession>A0A100I409</accession>
<dbReference type="GO" id="GO:0005634">
    <property type="term" value="C:nucleus"/>
    <property type="evidence" value="ECO:0007669"/>
    <property type="project" value="TreeGrafter"/>
</dbReference>
<dbReference type="VEuPathDB" id="FungiDB:ASPNIDRAFT2_1116934"/>
<organism evidence="11 12">
    <name type="scientific">Aspergillus niger</name>
    <dbReference type="NCBI Taxonomy" id="5061"/>
    <lineage>
        <taxon>Eukaryota</taxon>
        <taxon>Fungi</taxon>
        <taxon>Dikarya</taxon>
        <taxon>Ascomycota</taxon>
        <taxon>Pezizomycotina</taxon>
        <taxon>Eurotiomycetes</taxon>
        <taxon>Eurotiomycetidae</taxon>
        <taxon>Eurotiales</taxon>
        <taxon>Aspergillaceae</taxon>
        <taxon>Aspergillus</taxon>
        <taxon>Aspergillus subgen. Circumdati</taxon>
    </lineage>
</organism>
<evidence type="ECO:0000313" key="11">
    <source>
        <dbReference type="EMBL" id="GAQ33521.1"/>
    </source>
</evidence>
<dbReference type="InterPro" id="IPR027370">
    <property type="entry name" value="Znf-RING_euk"/>
</dbReference>
<evidence type="ECO:0000313" key="12">
    <source>
        <dbReference type="Proteomes" id="UP000068243"/>
    </source>
</evidence>
<evidence type="ECO:0000256" key="2">
    <source>
        <dbReference type="ARBA" id="ARBA00022490"/>
    </source>
</evidence>
<evidence type="ECO:0000256" key="9">
    <source>
        <dbReference type="PROSITE-ProRule" id="PRU01215"/>
    </source>
</evidence>
<dbReference type="VEuPathDB" id="FungiDB:An01g03610"/>
<evidence type="ECO:0000256" key="4">
    <source>
        <dbReference type="ARBA" id="ARBA00022771"/>
    </source>
</evidence>
<dbReference type="InterPro" id="IPR024964">
    <property type="entry name" value="CTLH/CRA"/>
</dbReference>
<feature type="zinc finger region" description="RING-Gid-type" evidence="9">
    <location>
        <begin position="356"/>
        <end position="397"/>
    </location>
</feature>